<reference evidence="1 2" key="1">
    <citation type="submission" date="2024-02" db="EMBL/GenBank/DDBJ databases">
        <authorList>
            <person name="Daric V."/>
            <person name="Darras S."/>
        </authorList>
    </citation>
    <scope>NUCLEOTIDE SEQUENCE [LARGE SCALE GENOMIC DNA]</scope>
</reference>
<dbReference type="Proteomes" id="UP001642483">
    <property type="component" value="Unassembled WGS sequence"/>
</dbReference>
<gene>
    <name evidence="1" type="ORF">CVLEPA_LOCUS14041</name>
</gene>
<organism evidence="1 2">
    <name type="scientific">Clavelina lepadiformis</name>
    <name type="common">Light-bulb sea squirt</name>
    <name type="synonym">Ascidia lepadiformis</name>
    <dbReference type="NCBI Taxonomy" id="159417"/>
    <lineage>
        <taxon>Eukaryota</taxon>
        <taxon>Metazoa</taxon>
        <taxon>Chordata</taxon>
        <taxon>Tunicata</taxon>
        <taxon>Ascidiacea</taxon>
        <taxon>Aplousobranchia</taxon>
        <taxon>Clavelinidae</taxon>
        <taxon>Clavelina</taxon>
    </lineage>
</organism>
<name>A0ABP0FTE6_CLALP</name>
<evidence type="ECO:0000313" key="1">
    <source>
        <dbReference type="EMBL" id="CAK8682916.1"/>
    </source>
</evidence>
<sequence>MRFESRSLATPDIESVYQRTLDLHSCHKLIVNHDLFSSQNALSCDQPETMMRSSERLIQKRKPGRMKIPKYRLNILATVNPQNLIPDTNYFIDHFASIKALLQIVCCVGRVTSAHDSLEKHRTRNKGERKCRNGDGLTTAEIFNKNLHQSRISAEHASVPDPVQYG</sequence>
<keyword evidence="2" id="KW-1185">Reference proteome</keyword>
<proteinExistence type="predicted"/>
<comment type="caution">
    <text evidence="1">The sequence shown here is derived from an EMBL/GenBank/DDBJ whole genome shotgun (WGS) entry which is preliminary data.</text>
</comment>
<accession>A0ABP0FTE6</accession>
<protein>
    <submittedName>
        <fullName evidence="1">Uncharacterized protein</fullName>
    </submittedName>
</protein>
<evidence type="ECO:0000313" key="2">
    <source>
        <dbReference type="Proteomes" id="UP001642483"/>
    </source>
</evidence>
<dbReference type="EMBL" id="CAWYQH010000096">
    <property type="protein sequence ID" value="CAK8682916.1"/>
    <property type="molecule type" value="Genomic_DNA"/>
</dbReference>